<dbReference type="Proteomes" id="UP001212097">
    <property type="component" value="Chromosome"/>
</dbReference>
<dbReference type="Gene3D" id="3.40.630.30">
    <property type="match status" value="1"/>
</dbReference>
<dbReference type="SUPFAM" id="SSF55729">
    <property type="entry name" value="Acyl-CoA N-acyltransferases (Nat)"/>
    <property type="match status" value="1"/>
</dbReference>
<dbReference type="Pfam" id="PF13302">
    <property type="entry name" value="Acetyltransf_3"/>
    <property type="match status" value="1"/>
</dbReference>
<dbReference type="RefSeq" id="WP_271417422.1">
    <property type="nucleotide sequence ID" value="NZ_CP115668.1"/>
</dbReference>
<dbReference type="PANTHER" id="PTHR43792:SF1">
    <property type="entry name" value="N-ACETYLTRANSFERASE DOMAIN-CONTAINING PROTEIN"/>
    <property type="match status" value="1"/>
</dbReference>
<dbReference type="PANTHER" id="PTHR43792">
    <property type="entry name" value="GNAT FAMILY, PUTATIVE (AFU_ORTHOLOGUE AFUA_3G00765)-RELATED-RELATED"/>
    <property type="match status" value="1"/>
</dbReference>
<sequence length="108" mass="11551">MASATSWFSTHEGATIGFTGVRIKTLNGKHVLNLYYRFAPEAQGHGSAKEAASAVITRARQLRPDLQIVAIIDPINSASIRLAEALGLSLESTDDEAGEAIYQLPNTP</sequence>
<evidence type="ECO:0000313" key="3">
    <source>
        <dbReference type="Proteomes" id="UP001212097"/>
    </source>
</evidence>
<name>A0ABY7QXD4_9ACTN</name>
<evidence type="ECO:0000313" key="2">
    <source>
        <dbReference type="EMBL" id="WCC79219.1"/>
    </source>
</evidence>
<evidence type="ECO:0000259" key="1">
    <source>
        <dbReference type="Pfam" id="PF13302"/>
    </source>
</evidence>
<feature type="domain" description="N-acetyltransferase" evidence="1">
    <location>
        <begin position="11"/>
        <end position="88"/>
    </location>
</feature>
<protein>
    <submittedName>
        <fullName evidence="2">GNAT family N-acetyltransferase</fullName>
    </submittedName>
</protein>
<dbReference type="InterPro" id="IPR000182">
    <property type="entry name" value="GNAT_dom"/>
</dbReference>
<dbReference type="InterPro" id="IPR016181">
    <property type="entry name" value="Acyl_CoA_acyltransferase"/>
</dbReference>
<accession>A0ABY7QXD4</accession>
<gene>
    <name evidence="2" type="ORF">O6R08_06615</name>
</gene>
<keyword evidence="3" id="KW-1185">Reference proteome</keyword>
<organism evidence="2 3">
    <name type="scientific">Cutibacterium equinum</name>
    <dbReference type="NCBI Taxonomy" id="3016342"/>
    <lineage>
        <taxon>Bacteria</taxon>
        <taxon>Bacillati</taxon>
        <taxon>Actinomycetota</taxon>
        <taxon>Actinomycetes</taxon>
        <taxon>Propionibacteriales</taxon>
        <taxon>Propionibacteriaceae</taxon>
        <taxon>Cutibacterium</taxon>
    </lineage>
</organism>
<reference evidence="2 3" key="1">
    <citation type="submission" date="2023-06" db="EMBL/GenBank/DDBJ databases">
        <title>The Gram-positive Non-spore-bearing Anaerobic Bacilli of Human Feces.</title>
        <authorList>
            <person name="Eggerth A.H."/>
        </authorList>
    </citation>
    <scope>NUCLEOTIDE SEQUENCE [LARGE SCALE GENOMIC DNA]</scope>
    <source>
        <strain evidence="2 3">CBA3108</strain>
    </source>
</reference>
<dbReference type="EMBL" id="CP115668">
    <property type="protein sequence ID" value="WCC79219.1"/>
    <property type="molecule type" value="Genomic_DNA"/>
</dbReference>
<dbReference type="InterPro" id="IPR051531">
    <property type="entry name" value="N-acetyltransferase"/>
</dbReference>
<proteinExistence type="predicted"/>